<dbReference type="EMBL" id="CP003989">
    <property type="protein sequence ID" value="AGA35493.1"/>
    <property type="molecule type" value="Genomic_DNA"/>
</dbReference>
<gene>
    <name evidence="2" type="ordered locus">TVNIR_3869</name>
</gene>
<name>L0E2H0_THIND</name>
<feature type="domain" description="DUF5615" evidence="1">
    <location>
        <begin position="1"/>
        <end position="98"/>
    </location>
</feature>
<dbReference type="RefSeq" id="WP_015260585.1">
    <property type="nucleotide sequence ID" value="NC_019902.2"/>
</dbReference>
<evidence type="ECO:0000313" key="3">
    <source>
        <dbReference type="Proteomes" id="UP000010809"/>
    </source>
</evidence>
<dbReference type="AlphaFoldDB" id="L0E2H0"/>
<dbReference type="HOGENOM" id="CLU_150003_3_0_6"/>
<dbReference type="PATRIC" id="fig|1255043.3.peg.3904"/>
<dbReference type="Proteomes" id="UP000010809">
    <property type="component" value="Chromosome"/>
</dbReference>
<dbReference type="OrthoDB" id="27473at2"/>
<protein>
    <recommendedName>
        <fullName evidence="1">DUF5615 domain-containing protein</fullName>
    </recommendedName>
</protein>
<dbReference type="InterPro" id="IPR041049">
    <property type="entry name" value="DUF5615"/>
</dbReference>
<dbReference type="eggNOG" id="COG4634">
    <property type="taxonomic scope" value="Bacteria"/>
</dbReference>
<accession>L0E2H0</accession>
<dbReference type="Pfam" id="PF18480">
    <property type="entry name" value="DUF5615"/>
    <property type="match status" value="1"/>
</dbReference>
<reference evidence="2" key="1">
    <citation type="submission" date="2015-12" db="EMBL/GenBank/DDBJ databases">
        <authorList>
            <person name="Tikhonova T.V."/>
            <person name="Pavlov A.R."/>
            <person name="Beletsky A.V."/>
            <person name="Mardanov A.V."/>
            <person name="Sorokin D.Y."/>
            <person name="Ravin N.V."/>
            <person name="Popov V.O."/>
        </authorList>
    </citation>
    <scope>NUCLEOTIDE SEQUENCE</scope>
    <source>
        <strain evidence="2">DSM 14787</strain>
    </source>
</reference>
<dbReference type="STRING" id="1255043.TVNIR_3869"/>
<dbReference type="KEGG" id="tni:TVNIR_3869"/>
<organism evidence="2 3">
    <name type="scientific">Thioalkalivibrio nitratireducens (strain DSM 14787 / UNIQEM 213 / ALEN2)</name>
    <dbReference type="NCBI Taxonomy" id="1255043"/>
    <lineage>
        <taxon>Bacteria</taxon>
        <taxon>Pseudomonadati</taxon>
        <taxon>Pseudomonadota</taxon>
        <taxon>Gammaproteobacteria</taxon>
        <taxon>Chromatiales</taxon>
        <taxon>Ectothiorhodospiraceae</taxon>
        <taxon>Thioalkalivibrio</taxon>
    </lineage>
</organism>
<evidence type="ECO:0000259" key="1">
    <source>
        <dbReference type="Pfam" id="PF18480"/>
    </source>
</evidence>
<proteinExistence type="predicted"/>
<evidence type="ECO:0000313" key="2">
    <source>
        <dbReference type="EMBL" id="AGA35493.1"/>
    </source>
</evidence>
<sequence length="117" mass="13304">MRFLIDAQLPRRLAASLNARGHDAIHTLDLPLGNRTPDREIIALADRQARVVVTKDDDFVQSFLVNDAPRRLLLLSTGNISNAHLERLFWTNLDTIVHGFDTCRFVELSQHALLIHE</sequence>
<keyword evidence="3" id="KW-1185">Reference proteome</keyword>